<reference evidence="2 3" key="1">
    <citation type="journal article" date="2018" name="PLoS ONE">
        <title>The draft genome of Kipferlia bialata reveals reductive genome evolution in fornicate parasites.</title>
        <authorList>
            <person name="Tanifuji G."/>
            <person name="Takabayashi S."/>
            <person name="Kume K."/>
            <person name="Takagi M."/>
            <person name="Nakayama T."/>
            <person name="Kamikawa R."/>
            <person name="Inagaki Y."/>
            <person name="Hashimoto T."/>
        </authorList>
    </citation>
    <scope>NUCLEOTIDE SEQUENCE [LARGE SCALE GENOMIC DNA]</scope>
    <source>
        <strain evidence="2">NY0173</strain>
    </source>
</reference>
<evidence type="ECO:0000256" key="1">
    <source>
        <dbReference type="SAM" id="SignalP"/>
    </source>
</evidence>
<feature type="non-terminal residue" evidence="2">
    <location>
        <position position="1"/>
    </location>
</feature>
<dbReference type="AlphaFoldDB" id="A0A391NVN9"/>
<accession>A0A391NVN9</accession>
<keyword evidence="3" id="KW-1185">Reference proteome</keyword>
<dbReference type="Proteomes" id="UP000265618">
    <property type="component" value="Unassembled WGS sequence"/>
</dbReference>
<feature type="chain" id="PRO_5017234939" evidence="1">
    <location>
        <begin position="23"/>
        <end position="70"/>
    </location>
</feature>
<keyword evidence="1" id="KW-0732">Signal</keyword>
<feature type="signal peptide" evidence="1">
    <location>
        <begin position="1"/>
        <end position="22"/>
    </location>
</feature>
<comment type="caution">
    <text evidence="2">The sequence shown here is derived from an EMBL/GenBank/DDBJ whole genome shotgun (WGS) entry which is preliminary data.</text>
</comment>
<proteinExistence type="predicted"/>
<protein>
    <submittedName>
        <fullName evidence="2">Uncharacterized protein</fullName>
    </submittedName>
</protein>
<name>A0A391NVN9_9EUKA</name>
<dbReference type="EMBL" id="BDIP01002845">
    <property type="protein sequence ID" value="GCA63258.1"/>
    <property type="molecule type" value="Genomic_DNA"/>
</dbReference>
<sequence length="70" mass="7705">LNWLVNLLTIVCMFGMVLVADSDRGLDVVVAAFAILQFLDAWQEGRVVAELPRFDFLIKYGSGGKSTNTV</sequence>
<gene>
    <name evidence="2" type="ORF">KIPB_008850</name>
</gene>
<evidence type="ECO:0000313" key="2">
    <source>
        <dbReference type="EMBL" id="GCA63258.1"/>
    </source>
</evidence>
<evidence type="ECO:0000313" key="3">
    <source>
        <dbReference type="Proteomes" id="UP000265618"/>
    </source>
</evidence>
<organism evidence="2 3">
    <name type="scientific">Kipferlia bialata</name>
    <dbReference type="NCBI Taxonomy" id="797122"/>
    <lineage>
        <taxon>Eukaryota</taxon>
        <taxon>Metamonada</taxon>
        <taxon>Carpediemonas-like organisms</taxon>
        <taxon>Kipferlia</taxon>
    </lineage>
</organism>